<dbReference type="InterPro" id="IPR013783">
    <property type="entry name" value="Ig-like_fold"/>
</dbReference>
<name>A0A4Q4KN36_9FLAO</name>
<dbReference type="PANTHER" id="PTHR42754:SF1">
    <property type="entry name" value="LIPOPROTEIN"/>
    <property type="match status" value="1"/>
</dbReference>
<dbReference type="EMBL" id="SETE01000004">
    <property type="protein sequence ID" value="RYM33329.1"/>
    <property type="molecule type" value="Genomic_DNA"/>
</dbReference>
<evidence type="ECO:0000259" key="1">
    <source>
        <dbReference type="PROSITE" id="PS50093"/>
    </source>
</evidence>
<protein>
    <recommendedName>
        <fullName evidence="1">PKD domain-containing protein</fullName>
    </recommendedName>
</protein>
<dbReference type="InterPro" id="IPR035986">
    <property type="entry name" value="PKD_dom_sf"/>
</dbReference>
<keyword evidence="3" id="KW-1185">Reference proteome</keyword>
<gene>
    <name evidence="2" type="ORF">ERX46_10315</name>
</gene>
<dbReference type="SMART" id="SM00089">
    <property type="entry name" value="PKD"/>
    <property type="match status" value="2"/>
</dbReference>
<dbReference type="Pfam" id="PF23237">
    <property type="entry name" value="HYR_4C"/>
    <property type="match status" value="1"/>
</dbReference>
<dbReference type="InterPro" id="IPR000601">
    <property type="entry name" value="PKD_dom"/>
</dbReference>
<dbReference type="InterPro" id="IPR011047">
    <property type="entry name" value="Quinoprotein_ADH-like_sf"/>
</dbReference>
<dbReference type="InterPro" id="IPR022409">
    <property type="entry name" value="PKD/Chitinase_dom"/>
</dbReference>
<dbReference type="OrthoDB" id="599464at2"/>
<accession>A0A4Q4KN36</accession>
<evidence type="ECO:0000313" key="2">
    <source>
        <dbReference type="EMBL" id="RYM33329.1"/>
    </source>
</evidence>
<sequence>MFFKHYIYTMKLTLLVIFISFFSFSFSQNVSKTFGGTQNDKGEALYECANNDILIGGITTSFGSGGEDVQISRLTPAGTIIWSKAYGLTGDEQVYPIGIIETNNGDILCSFRTTSLSQGRTGVIMRLNSLGDIIWQKQIGSLTGNWEWTRGVIEQDDGTIYVASSVDNQTFGAADGMITKLNASGTIIWSKVIGVASNDHIWGLIPLPNGEILLNMNSQQLGPGLRSSILVKMDAGGNILSQTSFGGAGTDAISDMIYVPNLGYLIAGGTNSYGQGGYDAFVAKFDLNFNLDWFKTYGGNNLDYGSTIEYVNDNHFIVYMNSDLSGSSRKQASLIGVDSIGTTIYTKHLGDNFGITTNPSSSKALIYSQNQNKTFLTNSYYKSNNTYDMFFLAIDGPPNNYCNDSIISESFHTPTVTPVTFSIDSLGSVSNMSMITTPITNLIVDDVCPCPFTSPFLVDTTICPGTPLQYNLDASLNYQWLPASAFSCSTCPDPLFTAGVTTQVTVIIDNNSCYDTLNFTITTDIINPTGTAPADITVQCISDVPTADITLITNEADNCTAIPTVTHTGDASDGNTCPEVITRTYNITDDAGNSIDVTQVITIHDDTNPTGTAPPNEVFQCTTDIPAPDVNLITDEADNCTSNPFVTFVADVSDGNTCPETITRTYNIADTCGNNIDVTQIFTIHDDIDPTGSAPAAITIQCITDLPAADIALITDEADNCTVNPTVTHVSDVSNGNTCPEVITRTYTIADDCGNDINVTQTITINDDILPTGTIQDLTFQCIGDVPPVDVNLITDEADNCTTNPLVTFVSESSDGNTCPEVISRIYNIADDCGNNINITQTITINDDTNPTGNAPADLTVQCIGDLPVADITLITDEADNCTVNPTVTFVGDVSDGNTCPEVITRTYNIEDDCGNNIDVVQTITINDDTNPTGTAPADLALQCFVNIPAVDINSVTDEADNCTVNPIVTHVSDMSDGNTCPEVVTRTYNIADDCGNNINVIQTFTINDDINPTASNISSTVQCLTDVPVVDISVVSDEVDNCTINPTVAFVSESTDGDSCNGEIITRIYSITDDCGNSINVNHTILVDSYTPNFTVSGVGTTTCDGTDGTITLSGLSLNTNYEMSFDGGTTNPITTDAAGNYVITGLSAGSYTNYTVSDADCPACTTTENVSININDPTAAIINAGPDAQYCEGTTVILNAFNPENANITWNNGVTDGVGFIPPVGVNYYTVTSVRVNCYSSDQLMITVSPAITDITCPGDLIASCDISEQAAYADFEEFITAGGSATIPVGGVIDSASFSLFSEVSDGIICPETITRTYQISDTCGVTLSCTQQIVISEIINPTGTAPNDTLVQCIEGVPIVDVLSITDEADNCSTIPTVTHVSDISDGNTCPEIITRTYNIEDKCGNNIDVVQTITIDDDILPTASNPDTIFVDCLVDVPVTDIAVVTDEADNCTANPTVTFLSEATDANTCNGEQITRIYRITDDCGNFINVTQIIVIDLFDPVFTVSSTNPTTCDGNEGTITLSGLAPNFNYELIYDGGNPFSITTDAAGEYTITGLVQGAYTDFTVTEGTCLTCSTTENITMTLTDPLPPIVNAGTDIVTCENETITLTAFNPDAANISWNNGITDGVGFVPPVGITTYTVTAERVNCFTTDQVQVTINPLPIVSAGNDFTVCDGDQATLSGSGADTYVWDNGVIDNVPFTPSLGLLTYTVVGTSVFGCVNTDQIDVEVIISPDISFTANRTIGCAPQEINLFSTSPGIGNQCVYTINGVEQISGCNINHIFTEAGCFDVNLQVELTNGCTDDLTVTDYICIDDYPIADFTVNPEELTNIYNKTDFTNESSGATDYEWNFGDGNFSNAINPTHEYSVDEINRKFIFDVELVATSNLGCKDTFNLDLPFFEELIYFIPNTFTPDGNQYNESFKPVFTSGFDPFEYKLQIYNRWGELIFESNDPAYGWDGSYGSSQTIYAPDGVYLWKVYFKKLRDDENVEIVGSVNLLR</sequence>
<dbReference type="Gene3D" id="2.60.40.10">
    <property type="entry name" value="Immunoglobulins"/>
    <property type="match status" value="2"/>
</dbReference>
<reference evidence="2 3" key="1">
    <citation type="submission" date="2019-02" db="EMBL/GenBank/DDBJ databases">
        <title>Genome sequence of the sea-ice species Brumimicrobium glaciale.</title>
        <authorList>
            <person name="Bowman J.P."/>
        </authorList>
    </citation>
    <scope>NUCLEOTIDE SEQUENCE [LARGE SCALE GENOMIC DNA]</scope>
    <source>
        <strain evidence="2 3">IC156</strain>
    </source>
</reference>
<dbReference type="SUPFAM" id="SSF50998">
    <property type="entry name" value="Quinoprotein alcohol dehydrogenase-like"/>
    <property type="match status" value="1"/>
</dbReference>
<proteinExistence type="predicted"/>
<organism evidence="2 3">
    <name type="scientific">Brumimicrobium glaciale</name>
    <dbReference type="NCBI Taxonomy" id="200475"/>
    <lineage>
        <taxon>Bacteria</taxon>
        <taxon>Pseudomonadati</taxon>
        <taxon>Bacteroidota</taxon>
        <taxon>Flavobacteriia</taxon>
        <taxon>Flavobacteriales</taxon>
        <taxon>Crocinitomicaceae</taxon>
        <taxon>Brumimicrobium</taxon>
    </lineage>
</organism>
<feature type="domain" description="PKD" evidence="1">
    <location>
        <begin position="1844"/>
        <end position="1871"/>
    </location>
</feature>
<dbReference type="InterPro" id="IPR057078">
    <property type="entry name" value="HYR-4C"/>
</dbReference>
<comment type="caution">
    <text evidence="2">The sequence shown here is derived from an EMBL/GenBank/DDBJ whole genome shotgun (WGS) entry which is preliminary data.</text>
</comment>
<dbReference type="Pfam" id="PF13585">
    <property type="entry name" value="CHU_C"/>
    <property type="match status" value="1"/>
</dbReference>
<dbReference type="PROSITE" id="PS50093">
    <property type="entry name" value="PKD"/>
    <property type="match status" value="1"/>
</dbReference>
<dbReference type="Proteomes" id="UP000293952">
    <property type="component" value="Unassembled WGS sequence"/>
</dbReference>
<evidence type="ECO:0000313" key="3">
    <source>
        <dbReference type="Proteomes" id="UP000293952"/>
    </source>
</evidence>
<dbReference type="PANTHER" id="PTHR42754">
    <property type="entry name" value="ENDOGLUCANASE"/>
    <property type="match status" value="1"/>
</dbReference>
<dbReference type="SUPFAM" id="SSF49299">
    <property type="entry name" value="PKD domain"/>
    <property type="match status" value="2"/>
</dbReference>